<feature type="compositionally biased region" description="Polar residues" evidence="1">
    <location>
        <begin position="226"/>
        <end position="237"/>
    </location>
</feature>
<feature type="compositionally biased region" description="Polar residues" evidence="1">
    <location>
        <begin position="29"/>
        <end position="46"/>
    </location>
</feature>
<feature type="compositionally biased region" description="Polar residues" evidence="1">
    <location>
        <begin position="64"/>
        <end position="84"/>
    </location>
</feature>
<feature type="compositionally biased region" description="Low complexity" evidence="1">
    <location>
        <begin position="195"/>
        <end position="213"/>
    </location>
</feature>
<accession>A0AAN8C3M6</accession>
<feature type="region of interest" description="Disordered" evidence="1">
    <location>
        <begin position="29"/>
        <end position="237"/>
    </location>
</feature>
<organism evidence="2 3">
    <name type="scientific">Champsocephalus esox</name>
    <name type="common">pike icefish</name>
    <dbReference type="NCBI Taxonomy" id="159716"/>
    <lineage>
        <taxon>Eukaryota</taxon>
        <taxon>Metazoa</taxon>
        <taxon>Chordata</taxon>
        <taxon>Craniata</taxon>
        <taxon>Vertebrata</taxon>
        <taxon>Euteleostomi</taxon>
        <taxon>Actinopterygii</taxon>
        <taxon>Neopterygii</taxon>
        <taxon>Teleostei</taxon>
        <taxon>Neoteleostei</taxon>
        <taxon>Acanthomorphata</taxon>
        <taxon>Eupercaria</taxon>
        <taxon>Perciformes</taxon>
        <taxon>Notothenioidei</taxon>
        <taxon>Channichthyidae</taxon>
        <taxon>Champsocephalus</taxon>
    </lineage>
</organism>
<feature type="compositionally biased region" description="Polar residues" evidence="1">
    <location>
        <begin position="156"/>
        <end position="170"/>
    </location>
</feature>
<evidence type="ECO:0000256" key="1">
    <source>
        <dbReference type="SAM" id="MobiDB-lite"/>
    </source>
</evidence>
<comment type="caution">
    <text evidence="2">The sequence shown here is derived from an EMBL/GenBank/DDBJ whole genome shotgun (WGS) entry which is preliminary data.</text>
</comment>
<dbReference type="EMBL" id="JAULUE010002053">
    <property type="protein sequence ID" value="KAK5896500.1"/>
    <property type="molecule type" value="Genomic_DNA"/>
</dbReference>
<protein>
    <submittedName>
        <fullName evidence="2">Uncharacterized protein</fullName>
    </submittedName>
</protein>
<dbReference type="Proteomes" id="UP001335648">
    <property type="component" value="Unassembled WGS sequence"/>
</dbReference>
<reference evidence="2 3" key="1">
    <citation type="journal article" date="2023" name="Mol. Biol. Evol.">
        <title>Genomics of Secondarily Temperate Adaptation in the Only Non-Antarctic Icefish.</title>
        <authorList>
            <person name="Rivera-Colon A.G."/>
            <person name="Rayamajhi N."/>
            <person name="Minhas B.F."/>
            <person name="Madrigal G."/>
            <person name="Bilyk K.T."/>
            <person name="Yoon V."/>
            <person name="Hune M."/>
            <person name="Gregory S."/>
            <person name="Cheng C.H.C."/>
            <person name="Catchen J.M."/>
        </authorList>
    </citation>
    <scope>NUCLEOTIDE SEQUENCE [LARGE SCALE GENOMIC DNA]</scope>
    <source>
        <strain evidence="2">JC2023a</strain>
    </source>
</reference>
<dbReference type="AlphaFoldDB" id="A0AAN8C3M6"/>
<evidence type="ECO:0000313" key="2">
    <source>
        <dbReference type="EMBL" id="KAK5896500.1"/>
    </source>
</evidence>
<sequence length="237" mass="26302">MQRTEKGNTSVDKIILLTFRKVKLSNTALSNPTYNNSINSLPTSGTPAYRNNCRPLNHSERSKPTTPYTSATWQQVARSRSSPGARNPPPHVRPTYPSRPSNHSQHSHPQRKHSQRRVNRAHHGPQLATVSRTAPAHITLTAPEKSSLHSPPHLPQTVSPYRRNPTTRSGDQPPPYTPAATPTTRAPSHPPRYSRPPGSSSPTPCPTCRTSRPVVPWRSLPITRHPSPNHTTSEPRH</sequence>
<name>A0AAN8C3M6_9TELE</name>
<proteinExistence type="predicted"/>
<feature type="compositionally biased region" description="Basic residues" evidence="1">
    <location>
        <begin position="105"/>
        <end position="123"/>
    </location>
</feature>
<gene>
    <name evidence="2" type="ORF">CesoFtcFv8_009649</name>
</gene>
<feature type="compositionally biased region" description="Low complexity" evidence="1">
    <location>
        <begin position="178"/>
        <end position="187"/>
    </location>
</feature>
<keyword evidence="3" id="KW-1185">Reference proteome</keyword>
<evidence type="ECO:0000313" key="3">
    <source>
        <dbReference type="Proteomes" id="UP001335648"/>
    </source>
</evidence>